<dbReference type="AlphaFoldDB" id="A0A1H4NTN1"/>
<accession>A0A1H4NTN1</accession>
<dbReference type="InterPro" id="IPR043733">
    <property type="entry name" value="DUF5677"/>
</dbReference>
<name>A0A1H4NTN1_9BACT</name>
<gene>
    <name evidence="1" type="ORF">SAMN05443244_2351</name>
</gene>
<protein>
    <submittedName>
        <fullName evidence="1">Uncharacterized protein</fullName>
    </submittedName>
</protein>
<proteinExistence type="predicted"/>
<dbReference type="RefSeq" id="WP_074654210.1">
    <property type="nucleotide sequence ID" value="NZ_FNSD01000001.1"/>
</dbReference>
<sequence length="272" mass="31176">MLDPGELQPLEQVGLYLSMLSSLHTLDQQEISPVLGGILKKTVGEECRHLIHVRANSYVQSLLALRNIVHFQTIASSARSLFELAVDLELMDLKQGAEHQMFHYMEVEKLRAARAHVRFAKDHPHRGKDVSLHLGFITRREKDIESVAARIWQKKLDRVNHWSELNLHARVALLGEEMQSDYVEHYRQLSWSVHSGLAGHMDLPARAFPVMCSISLELARTQYSRILRKLVRRFNLDQADPSLDSKITYAQFLPLTENAFDEQLVRAELGLV</sequence>
<dbReference type="EMBL" id="FNSD01000001">
    <property type="protein sequence ID" value="SEB98524.1"/>
    <property type="molecule type" value="Genomic_DNA"/>
</dbReference>
<evidence type="ECO:0000313" key="2">
    <source>
        <dbReference type="Proteomes" id="UP000182409"/>
    </source>
</evidence>
<reference evidence="1 2" key="1">
    <citation type="submission" date="2016-10" db="EMBL/GenBank/DDBJ databases">
        <authorList>
            <person name="de Groot N.N."/>
        </authorList>
    </citation>
    <scope>NUCLEOTIDE SEQUENCE [LARGE SCALE GENOMIC DNA]</scope>
    <source>
        <strain evidence="1 2">AB35.6</strain>
    </source>
</reference>
<organism evidence="1 2">
    <name type="scientific">Terriglobus roseus</name>
    <dbReference type="NCBI Taxonomy" id="392734"/>
    <lineage>
        <taxon>Bacteria</taxon>
        <taxon>Pseudomonadati</taxon>
        <taxon>Acidobacteriota</taxon>
        <taxon>Terriglobia</taxon>
        <taxon>Terriglobales</taxon>
        <taxon>Acidobacteriaceae</taxon>
        <taxon>Terriglobus</taxon>
    </lineage>
</organism>
<dbReference type="Proteomes" id="UP000182409">
    <property type="component" value="Unassembled WGS sequence"/>
</dbReference>
<dbReference type="Pfam" id="PF18928">
    <property type="entry name" value="DUF5677"/>
    <property type="match status" value="1"/>
</dbReference>
<evidence type="ECO:0000313" key="1">
    <source>
        <dbReference type="EMBL" id="SEB98524.1"/>
    </source>
</evidence>